<protein>
    <recommendedName>
        <fullName evidence="2">HTH cro/C1-type domain-containing protein</fullName>
    </recommendedName>
</protein>
<keyword evidence="4" id="KW-1185">Reference proteome</keyword>
<feature type="domain" description="HTH cro/C1-type" evidence="2">
    <location>
        <begin position="8"/>
        <end position="62"/>
    </location>
</feature>
<reference evidence="3 4" key="1">
    <citation type="submission" date="2014-12" db="EMBL/GenBank/DDBJ databases">
        <title>Draft genome sequences of 29 type strains of Enterococci.</title>
        <authorList>
            <person name="Zhong Z."/>
            <person name="Sun Z."/>
            <person name="Liu W."/>
            <person name="Zhang W."/>
            <person name="Zhang H."/>
        </authorList>
    </citation>
    <scope>NUCLEOTIDE SEQUENCE [LARGE SCALE GENOMIC DNA]</scope>
    <source>
        <strain evidence="3 4">DSM 17029</strain>
    </source>
</reference>
<evidence type="ECO:0000259" key="2">
    <source>
        <dbReference type="PROSITE" id="PS50943"/>
    </source>
</evidence>
<dbReference type="Pfam" id="PF01381">
    <property type="entry name" value="HTH_3"/>
    <property type="match status" value="1"/>
</dbReference>
<evidence type="ECO:0000313" key="3">
    <source>
        <dbReference type="EMBL" id="OJG19920.1"/>
    </source>
</evidence>
<proteinExistence type="predicted"/>
<dbReference type="InterPro" id="IPR001387">
    <property type="entry name" value="Cro/C1-type_HTH"/>
</dbReference>
<sequence>MVEVGTKIRELREDKKMTQKELAEKLNVTPQAVSKWERNKSYPDLDMLIQMSKLFQVSTDTILGTAKKSFFASLFSKREGNEMKKVEKEIPAGTIPKAVKAEMMANFLKVTFAHGVVRYVRTHFNQDLVDAFSAKEGKGKRLNILASNRNSWMGTTIKIESDGTVVLNDEDRYEPAELWEKSKEHIYEF</sequence>
<keyword evidence="1" id="KW-0238">DNA-binding</keyword>
<dbReference type="InterPro" id="IPR010982">
    <property type="entry name" value="Lambda_DNA-bd_dom_sf"/>
</dbReference>
<comment type="caution">
    <text evidence="3">The sequence shown here is derived from an EMBL/GenBank/DDBJ whole genome shotgun (WGS) entry which is preliminary data.</text>
</comment>
<dbReference type="PANTHER" id="PTHR46558:SF11">
    <property type="entry name" value="HTH-TYPE TRANSCRIPTIONAL REGULATOR XRE"/>
    <property type="match status" value="1"/>
</dbReference>
<dbReference type="SUPFAM" id="SSF47413">
    <property type="entry name" value="lambda repressor-like DNA-binding domains"/>
    <property type="match status" value="1"/>
</dbReference>
<dbReference type="AlphaFoldDB" id="A0A1L8RJH4"/>
<accession>A0A1L8RJH4</accession>
<evidence type="ECO:0000256" key="1">
    <source>
        <dbReference type="ARBA" id="ARBA00023125"/>
    </source>
</evidence>
<dbReference type="SMART" id="SM00530">
    <property type="entry name" value="HTH_XRE"/>
    <property type="match status" value="1"/>
</dbReference>
<organism evidence="3 4">
    <name type="scientific">Enterococcus canis</name>
    <dbReference type="NCBI Taxonomy" id="214095"/>
    <lineage>
        <taxon>Bacteria</taxon>
        <taxon>Bacillati</taxon>
        <taxon>Bacillota</taxon>
        <taxon>Bacilli</taxon>
        <taxon>Lactobacillales</taxon>
        <taxon>Enterococcaceae</taxon>
        <taxon>Enterococcus</taxon>
    </lineage>
</organism>
<dbReference type="EMBL" id="JXKH01000001">
    <property type="protein sequence ID" value="OJG19920.1"/>
    <property type="molecule type" value="Genomic_DNA"/>
</dbReference>
<dbReference type="CDD" id="cd00093">
    <property type="entry name" value="HTH_XRE"/>
    <property type="match status" value="1"/>
</dbReference>
<dbReference type="Gene3D" id="1.10.260.40">
    <property type="entry name" value="lambda repressor-like DNA-binding domains"/>
    <property type="match status" value="1"/>
</dbReference>
<dbReference type="PANTHER" id="PTHR46558">
    <property type="entry name" value="TRACRIPTIONAL REGULATORY PROTEIN-RELATED-RELATED"/>
    <property type="match status" value="1"/>
</dbReference>
<name>A0A1L8RJH4_9ENTE</name>
<gene>
    <name evidence="3" type="ORF">RU97_GL000153</name>
</gene>
<dbReference type="PROSITE" id="PS50943">
    <property type="entry name" value="HTH_CROC1"/>
    <property type="match status" value="1"/>
</dbReference>
<dbReference type="STRING" id="214095.RU97_GL000153"/>
<dbReference type="GO" id="GO:0003677">
    <property type="term" value="F:DNA binding"/>
    <property type="evidence" value="ECO:0007669"/>
    <property type="project" value="UniProtKB-KW"/>
</dbReference>
<dbReference type="RefSeq" id="WP_071858904.1">
    <property type="nucleotide sequence ID" value="NZ_JXKH01000001.1"/>
</dbReference>
<dbReference type="Proteomes" id="UP000181884">
    <property type="component" value="Unassembled WGS sequence"/>
</dbReference>
<evidence type="ECO:0000313" key="4">
    <source>
        <dbReference type="Proteomes" id="UP000181884"/>
    </source>
</evidence>